<dbReference type="Proteomes" id="UP000239560">
    <property type="component" value="Unassembled WGS sequence"/>
</dbReference>
<keyword evidence="3" id="KW-1185">Reference proteome</keyword>
<reference evidence="2 4" key="2">
    <citation type="journal article" date="2018" name="Elife">
        <title>Functional genomics of lipid metabolism in the oleaginous yeast Rhodosporidium toruloides.</title>
        <authorList>
            <person name="Coradetti S.T."/>
            <person name="Pinel D."/>
            <person name="Geiselman G."/>
            <person name="Ito M."/>
            <person name="Mondo S."/>
            <person name="Reilly M.C."/>
            <person name="Cheng Y.F."/>
            <person name="Bauer S."/>
            <person name="Grigoriev I."/>
            <person name="Gladden J.M."/>
            <person name="Simmons B.A."/>
            <person name="Brem R."/>
            <person name="Arkin A.P."/>
            <person name="Skerker J.M."/>
        </authorList>
    </citation>
    <scope>NUCLEOTIDE SEQUENCE [LARGE SCALE GENOMIC DNA]</scope>
    <source>
        <strain evidence="2 4">NBRC 0880</strain>
    </source>
</reference>
<organism evidence="1 3">
    <name type="scientific">Rhodotorula toruloides</name>
    <name type="common">Yeast</name>
    <name type="synonym">Rhodosporidium toruloides</name>
    <dbReference type="NCBI Taxonomy" id="5286"/>
    <lineage>
        <taxon>Eukaryota</taxon>
        <taxon>Fungi</taxon>
        <taxon>Dikarya</taxon>
        <taxon>Basidiomycota</taxon>
        <taxon>Pucciniomycotina</taxon>
        <taxon>Microbotryomycetes</taxon>
        <taxon>Sporidiobolales</taxon>
        <taxon>Sporidiobolaceae</taxon>
        <taxon>Rhodotorula</taxon>
    </lineage>
</organism>
<dbReference type="Proteomes" id="UP000199069">
    <property type="component" value="Unassembled WGS sequence"/>
</dbReference>
<dbReference type="AlphaFoldDB" id="A0A0K3CP11"/>
<evidence type="ECO:0000313" key="3">
    <source>
        <dbReference type="Proteomes" id="UP000199069"/>
    </source>
</evidence>
<evidence type="ECO:0000313" key="2">
    <source>
        <dbReference type="EMBL" id="PRQ70754.1"/>
    </source>
</evidence>
<dbReference type="STRING" id="5286.A0A0K3CP11"/>
<reference evidence="1 3" key="1">
    <citation type="submission" date="2015-07" db="EMBL/GenBank/DDBJ databases">
        <authorList>
            <person name="Cajimat M.N.B."/>
            <person name="Milazzo M.L."/>
            <person name="Fulhorst C.F."/>
        </authorList>
    </citation>
    <scope>NUCLEOTIDE SEQUENCE [LARGE SCALE GENOMIC DNA]</scope>
    <source>
        <strain evidence="1">Single colony</strain>
    </source>
</reference>
<gene>
    <name evidence="1" type="primary">FGENESH: predicted gene_14.139</name>
    <name evidence="2" type="ORF">AAT19DRAFT_10911</name>
    <name evidence="1" type="ORF">BN2166_0065890</name>
</gene>
<accession>A0A0K3CP11</accession>
<dbReference type="EMBL" id="CWKI01000014">
    <property type="protein sequence ID" value="CTR10728.1"/>
    <property type="molecule type" value="Genomic_DNA"/>
</dbReference>
<evidence type="ECO:0000313" key="1">
    <source>
        <dbReference type="EMBL" id="CTR10728.1"/>
    </source>
</evidence>
<sequence length="321" mass="36203">MTPTLPLGLQLHILELALPPLVRRNLDERVRLCKAFSLVHRSWTKTAQRELHEYVTVVYTQLARLDTAAQERIAAAKEGGWGLKRLDINLESLASAVVWLEEGDDLGLAAIEEMWLTLHEGDSTSFGVGGLRRLHIFDVWSRGPPDLPYASPRQLTYLALHGISLDNRWTGMQLPSLRVLLLEDVFTAPHWPDFLPAPVELRAFACKAFFPKLKHDTLAHMPQLRHFMAAFPTGQYAIDLWPALFDEPDAETPPIRLPPRLQTLTCLGTSSLGALLEERTAWRTLEDACDELGTSLNVRLELTTRQMEDLDLEEWAYSVGA</sequence>
<name>A0A0K3CP11_RHOTO</name>
<dbReference type="EMBL" id="LCTV02000014">
    <property type="protein sequence ID" value="PRQ70754.1"/>
    <property type="molecule type" value="Genomic_DNA"/>
</dbReference>
<proteinExistence type="predicted"/>
<evidence type="ECO:0000313" key="4">
    <source>
        <dbReference type="Proteomes" id="UP000239560"/>
    </source>
</evidence>
<dbReference type="OrthoDB" id="2519410at2759"/>
<protein>
    <submittedName>
        <fullName evidence="1 2">Proteophosphoglycan ppg4</fullName>
    </submittedName>
</protein>